<protein>
    <submittedName>
        <fullName evidence="2">Nuclear transport factor 2 family protein</fullName>
    </submittedName>
</protein>
<sequence length="164" mass="18162">MPDKTADELAIRELTARFNHLDSQKRNSELAATFVENGVLVARDERFEGRPAIEAYFDTQQLGAPVNIGFGVTGRLGTTVHATTDNLITIEGDKATQLSFMMVFRQVPREVVSGGLVIATERFEDRLVRTDDGWLFDQRVMTILQTNAAPDSSLQQVGVVESPH</sequence>
<evidence type="ECO:0000259" key="1">
    <source>
        <dbReference type="Pfam" id="PF13577"/>
    </source>
</evidence>
<dbReference type="RefSeq" id="WP_310770640.1">
    <property type="nucleotide sequence ID" value="NZ_JBHRWR010000009.1"/>
</dbReference>
<keyword evidence="3" id="KW-1185">Reference proteome</keyword>
<accession>A0ABV7SCG6</accession>
<evidence type="ECO:0000313" key="3">
    <source>
        <dbReference type="Proteomes" id="UP001595701"/>
    </source>
</evidence>
<reference evidence="3" key="1">
    <citation type="journal article" date="2019" name="Int. J. Syst. Evol. Microbiol.">
        <title>The Global Catalogue of Microorganisms (GCM) 10K type strain sequencing project: providing services to taxonomists for standard genome sequencing and annotation.</title>
        <authorList>
            <consortium name="The Broad Institute Genomics Platform"/>
            <consortium name="The Broad Institute Genome Sequencing Center for Infectious Disease"/>
            <person name="Wu L."/>
            <person name="Ma J."/>
        </authorList>
    </citation>
    <scope>NUCLEOTIDE SEQUENCE [LARGE SCALE GENOMIC DNA]</scope>
    <source>
        <strain evidence="3">CGMCC 4.7035</strain>
    </source>
</reference>
<dbReference type="Proteomes" id="UP001595701">
    <property type="component" value="Unassembled WGS sequence"/>
</dbReference>
<dbReference type="Pfam" id="PF13577">
    <property type="entry name" value="SnoaL_4"/>
    <property type="match status" value="1"/>
</dbReference>
<organism evidence="2 3">
    <name type="scientific">Streptomyces yaanensis</name>
    <dbReference type="NCBI Taxonomy" id="1142239"/>
    <lineage>
        <taxon>Bacteria</taxon>
        <taxon>Bacillati</taxon>
        <taxon>Actinomycetota</taxon>
        <taxon>Actinomycetes</taxon>
        <taxon>Kitasatosporales</taxon>
        <taxon>Streptomycetaceae</taxon>
        <taxon>Streptomyces</taxon>
    </lineage>
</organism>
<comment type="caution">
    <text evidence="2">The sequence shown here is derived from an EMBL/GenBank/DDBJ whole genome shotgun (WGS) entry which is preliminary data.</text>
</comment>
<dbReference type="InterPro" id="IPR032710">
    <property type="entry name" value="NTF2-like_dom_sf"/>
</dbReference>
<gene>
    <name evidence="2" type="ORF">ACFOZ0_12060</name>
</gene>
<dbReference type="EMBL" id="JBHRWR010000009">
    <property type="protein sequence ID" value="MFC3573997.1"/>
    <property type="molecule type" value="Genomic_DNA"/>
</dbReference>
<dbReference type="SUPFAM" id="SSF54427">
    <property type="entry name" value="NTF2-like"/>
    <property type="match status" value="1"/>
</dbReference>
<name>A0ABV7SCG6_9ACTN</name>
<proteinExistence type="predicted"/>
<evidence type="ECO:0000313" key="2">
    <source>
        <dbReference type="EMBL" id="MFC3573997.1"/>
    </source>
</evidence>
<dbReference type="Gene3D" id="3.10.450.50">
    <property type="match status" value="1"/>
</dbReference>
<dbReference type="InterPro" id="IPR037401">
    <property type="entry name" value="SnoaL-like"/>
</dbReference>
<feature type="domain" description="SnoaL-like" evidence="1">
    <location>
        <begin position="5"/>
        <end position="139"/>
    </location>
</feature>